<proteinExistence type="predicted"/>
<reference evidence="2 3" key="2">
    <citation type="journal article" date="2011" name="J. Bacteriol.">
        <title>Complete genome sequence of the anaerobic, halophilic alkalithermophile Natranaerobius thermophilus JW/NM-WN-LF.</title>
        <authorList>
            <person name="Zhao B."/>
            <person name="Mesbah N.M."/>
            <person name="Dalin E."/>
            <person name="Goodwin L."/>
            <person name="Nolan M."/>
            <person name="Pitluck S."/>
            <person name="Chertkov O."/>
            <person name="Brettin T.S."/>
            <person name="Han J."/>
            <person name="Larimer F.W."/>
            <person name="Land M.L."/>
            <person name="Hauser L."/>
            <person name="Kyrpides N."/>
            <person name="Wiegel J."/>
        </authorList>
    </citation>
    <scope>NUCLEOTIDE SEQUENCE [LARGE SCALE GENOMIC DNA]</scope>
    <source>
        <strain evidence="3">ATCC BAA-1301 / DSM 18059 / JW/NM-WN-LF</strain>
    </source>
</reference>
<feature type="transmembrane region" description="Helical" evidence="1">
    <location>
        <begin position="59"/>
        <end position="80"/>
    </location>
</feature>
<evidence type="ECO:0000313" key="2">
    <source>
        <dbReference type="EMBL" id="ACB84821.1"/>
    </source>
</evidence>
<dbReference type="EMBL" id="CP001034">
    <property type="protein sequence ID" value="ACB84821.1"/>
    <property type="molecule type" value="Genomic_DNA"/>
</dbReference>
<protein>
    <submittedName>
        <fullName evidence="2">Uncharacterized protein</fullName>
    </submittedName>
</protein>
<dbReference type="STRING" id="457570.Nther_1238"/>
<feature type="transmembrane region" description="Helical" evidence="1">
    <location>
        <begin position="7"/>
        <end position="26"/>
    </location>
</feature>
<evidence type="ECO:0000313" key="3">
    <source>
        <dbReference type="Proteomes" id="UP000001683"/>
    </source>
</evidence>
<accession>B2A216</accession>
<dbReference type="eggNOG" id="ENOG5033FFR">
    <property type="taxonomic scope" value="Bacteria"/>
</dbReference>
<reference evidence="2 3" key="1">
    <citation type="submission" date="2008-04" db="EMBL/GenBank/DDBJ databases">
        <title>Complete sequence of chromosome of Natranaerobius thermophilus JW/NM-WN-LF.</title>
        <authorList>
            <consortium name="US DOE Joint Genome Institute"/>
            <person name="Copeland A."/>
            <person name="Lucas S."/>
            <person name="Lapidus A."/>
            <person name="Glavina del Rio T."/>
            <person name="Dalin E."/>
            <person name="Tice H."/>
            <person name="Bruce D."/>
            <person name="Goodwin L."/>
            <person name="Pitluck S."/>
            <person name="Chertkov O."/>
            <person name="Brettin T."/>
            <person name="Detter J.C."/>
            <person name="Han C."/>
            <person name="Kuske C.R."/>
            <person name="Schmutz J."/>
            <person name="Larimer F."/>
            <person name="Land M."/>
            <person name="Hauser L."/>
            <person name="Kyrpides N."/>
            <person name="Lykidis A."/>
            <person name="Mesbah N.M."/>
            <person name="Wiegel J."/>
        </authorList>
    </citation>
    <scope>NUCLEOTIDE SEQUENCE [LARGE SCALE GENOMIC DNA]</scope>
    <source>
        <strain evidence="3">ATCC BAA-1301 / DSM 18059 / JW/NM-WN-LF</strain>
    </source>
</reference>
<dbReference type="Proteomes" id="UP000001683">
    <property type="component" value="Chromosome"/>
</dbReference>
<name>B2A216_NATTJ</name>
<keyword evidence="1" id="KW-0812">Transmembrane</keyword>
<dbReference type="InParanoid" id="B2A216"/>
<sequence>MMKNGAIVSYIISIIFIGIGFHKIFIYENPDSVLENAVNAYVGGDAYNFIINANYATGYFTLAIFFAVLGMSFMMAYIFLEYNQREDIKSIRSKGLENNEDIKESNSVDE</sequence>
<keyword evidence="1" id="KW-0472">Membrane</keyword>
<evidence type="ECO:0000256" key="1">
    <source>
        <dbReference type="SAM" id="Phobius"/>
    </source>
</evidence>
<organism evidence="2 3">
    <name type="scientific">Natranaerobius thermophilus (strain ATCC BAA-1301 / DSM 18059 / JW/NM-WN-LF)</name>
    <dbReference type="NCBI Taxonomy" id="457570"/>
    <lineage>
        <taxon>Bacteria</taxon>
        <taxon>Bacillati</taxon>
        <taxon>Bacillota</taxon>
        <taxon>Clostridia</taxon>
        <taxon>Natranaerobiales</taxon>
        <taxon>Natranaerobiaceae</taxon>
        <taxon>Natranaerobius</taxon>
    </lineage>
</organism>
<keyword evidence="3" id="KW-1185">Reference proteome</keyword>
<keyword evidence="1" id="KW-1133">Transmembrane helix</keyword>
<gene>
    <name evidence="2" type="ordered locus">Nther_1238</name>
</gene>
<dbReference type="RefSeq" id="WP_012447696.1">
    <property type="nucleotide sequence ID" value="NC_010718.1"/>
</dbReference>
<dbReference type="HOGENOM" id="CLU_160482_1_0_9"/>
<dbReference type="KEGG" id="nth:Nther_1238"/>
<dbReference type="AlphaFoldDB" id="B2A216"/>